<evidence type="ECO:0000313" key="3">
    <source>
        <dbReference type="Proteomes" id="UP001432027"/>
    </source>
</evidence>
<evidence type="ECO:0008006" key="4">
    <source>
        <dbReference type="Google" id="ProtNLM"/>
    </source>
</evidence>
<protein>
    <recommendedName>
        <fullName evidence="4">SXP/RAL-2 family protein Ani s 5-like cation-binding domain-containing protein</fullName>
    </recommendedName>
</protein>
<proteinExistence type="predicted"/>
<organism evidence="2 3">
    <name type="scientific">Pristionchus entomophagus</name>
    <dbReference type="NCBI Taxonomy" id="358040"/>
    <lineage>
        <taxon>Eukaryota</taxon>
        <taxon>Metazoa</taxon>
        <taxon>Ecdysozoa</taxon>
        <taxon>Nematoda</taxon>
        <taxon>Chromadorea</taxon>
        <taxon>Rhabditida</taxon>
        <taxon>Rhabditina</taxon>
        <taxon>Diplogasteromorpha</taxon>
        <taxon>Diplogasteroidea</taxon>
        <taxon>Neodiplogasteridae</taxon>
        <taxon>Pristionchus</taxon>
    </lineage>
</organism>
<evidence type="ECO:0000256" key="1">
    <source>
        <dbReference type="SAM" id="SignalP"/>
    </source>
</evidence>
<dbReference type="AlphaFoldDB" id="A0AAV5SU20"/>
<feature type="chain" id="PRO_5043899130" description="SXP/RAL-2 family protein Ani s 5-like cation-binding domain-containing protein" evidence="1">
    <location>
        <begin position="18"/>
        <end position="250"/>
    </location>
</feature>
<comment type="caution">
    <text evidence="2">The sequence shown here is derived from an EMBL/GenBank/DDBJ whole genome shotgun (WGS) entry which is preliminary data.</text>
</comment>
<evidence type="ECO:0000313" key="2">
    <source>
        <dbReference type="EMBL" id="GMS84869.1"/>
    </source>
</evidence>
<accession>A0AAV5SU20</accession>
<gene>
    <name evidence="2" type="ORF">PENTCL1PPCAC_7044</name>
</gene>
<dbReference type="Proteomes" id="UP001432027">
    <property type="component" value="Unassembled WGS sequence"/>
</dbReference>
<keyword evidence="1" id="KW-0732">Signal</keyword>
<dbReference type="EMBL" id="BTSX01000002">
    <property type="protein sequence ID" value="GMS84869.1"/>
    <property type="molecule type" value="Genomic_DNA"/>
</dbReference>
<sequence>MKCLLLLAIFVISSALADYPLYIDELGDLVSKEDERQLDILEDDEYTQRSQLKTQFDAILARQSPAVQTAYQAIVTREENERTMKEQSKMQRYQMRGVGSVYQQILSIEGDLSLSESQVKQQIRDLISFIFSCSLADYPLYIDELADIVNWEDERFLERLEDDYYTPRYEILAKVEEILARQSPALQAAYRALVANKENTRAARVAHMLRQHEMRGTADIFRRILDVQGDIELSQMDAKKLIRDLKSRLY</sequence>
<name>A0AAV5SU20_9BILA</name>
<keyword evidence="3" id="KW-1185">Reference proteome</keyword>
<reference evidence="2" key="1">
    <citation type="submission" date="2023-10" db="EMBL/GenBank/DDBJ databases">
        <title>Genome assembly of Pristionchus species.</title>
        <authorList>
            <person name="Yoshida K."/>
            <person name="Sommer R.J."/>
        </authorList>
    </citation>
    <scope>NUCLEOTIDE SEQUENCE</scope>
    <source>
        <strain evidence="2">RS0144</strain>
    </source>
</reference>
<feature type="signal peptide" evidence="1">
    <location>
        <begin position="1"/>
        <end position="17"/>
    </location>
</feature>